<accession>A0AAV9N9X1</accession>
<dbReference type="RefSeq" id="XP_064706421.1">
    <property type="nucleotide sequence ID" value="XM_064846196.1"/>
</dbReference>
<dbReference type="EMBL" id="JAVRRD010000013">
    <property type="protein sequence ID" value="KAK5052721.1"/>
    <property type="molecule type" value="Genomic_DNA"/>
</dbReference>
<feature type="transmembrane region" description="Helical" evidence="5">
    <location>
        <begin position="264"/>
        <end position="284"/>
    </location>
</feature>
<feature type="transmembrane region" description="Helical" evidence="5">
    <location>
        <begin position="230"/>
        <end position="252"/>
    </location>
</feature>
<evidence type="ECO:0000256" key="2">
    <source>
        <dbReference type="ARBA" id="ARBA00022692"/>
    </source>
</evidence>
<evidence type="ECO:0000256" key="4">
    <source>
        <dbReference type="ARBA" id="ARBA00023136"/>
    </source>
</evidence>
<proteinExistence type="predicted"/>
<dbReference type="AlphaFoldDB" id="A0AAV9N9X1"/>
<evidence type="ECO:0000256" key="5">
    <source>
        <dbReference type="SAM" id="Phobius"/>
    </source>
</evidence>
<gene>
    <name evidence="6" type="ORF">LTR84_002587</name>
</gene>
<evidence type="ECO:0000313" key="6">
    <source>
        <dbReference type="EMBL" id="KAK5052721.1"/>
    </source>
</evidence>
<comment type="subcellular location">
    <subcellularLocation>
        <location evidence="1">Membrane</location>
        <topology evidence="1">Multi-pass membrane protein</topology>
    </subcellularLocation>
</comment>
<dbReference type="Gene3D" id="1.20.58.340">
    <property type="entry name" value="Magnesium transport protein CorA, transmembrane region"/>
    <property type="match status" value="1"/>
</dbReference>
<keyword evidence="3 5" id="KW-1133">Transmembrane helix</keyword>
<protein>
    <submittedName>
        <fullName evidence="6">Uncharacterized protein</fullName>
    </submittedName>
</protein>
<comment type="caution">
    <text evidence="6">The sequence shown here is derived from an EMBL/GenBank/DDBJ whole genome shotgun (WGS) entry which is preliminary data.</text>
</comment>
<dbReference type="GO" id="GO:0046873">
    <property type="term" value="F:metal ion transmembrane transporter activity"/>
    <property type="evidence" value="ECO:0007669"/>
    <property type="project" value="InterPro"/>
</dbReference>
<keyword evidence="2 5" id="KW-0812">Transmembrane</keyword>
<evidence type="ECO:0000313" key="7">
    <source>
        <dbReference type="Proteomes" id="UP001358417"/>
    </source>
</evidence>
<reference evidence="6 7" key="1">
    <citation type="submission" date="2023-08" db="EMBL/GenBank/DDBJ databases">
        <title>Black Yeasts Isolated from many extreme environments.</title>
        <authorList>
            <person name="Coleine C."/>
            <person name="Stajich J.E."/>
            <person name="Selbmann L."/>
        </authorList>
    </citation>
    <scope>NUCLEOTIDE SEQUENCE [LARGE SCALE GENOMIC DNA]</scope>
    <source>
        <strain evidence="6 7">CCFEE 5792</strain>
    </source>
</reference>
<dbReference type="Pfam" id="PF01544">
    <property type="entry name" value="CorA"/>
    <property type="match status" value="1"/>
</dbReference>
<name>A0AAV9N9X1_9EURO</name>
<dbReference type="Proteomes" id="UP001358417">
    <property type="component" value="Unassembled WGS sequence"/>
</dbReference>
<dbReference type="InterPro" id="IPR002523">
    <property type="entry name" value="MgTranspt_CorA/ZnTranspt_ZntB"/>
</dbReference>
<sequence>MGRLALFVVDQPIRHAMYGSKTVNAVAQQISPPEPFQGGYGCFIRHDSLEDARKAPPPPRTSMFDDLCFYYQNHSRHLYLTEDPGSITLFAQKIVASQYMLLLSYYGFVLNHLSWSLTRKDSLDSFGMGRVQRAWSDLQAYHRRLKDHHHNIGLLILALQLSREPNSASHPANQPSARTHDAWKDTAPDFVYIETELERLKDHAKGLQSSFTSLAGIAGNRQSLDEARSVRILTVLGMTFLPMSLVASLLSMGGDYLPGESRFWVYWAVSIPSVVLVFGISWVATHRLIGQRFGAWRP</sequence>
<keyword evidence="7" id="KW-1185">Reference proteome</keyword>
<evidence type="ECO:0000256" key="1">
    <source>
        <dbReference type="ARBA" id="ARBA00004141"/>
    </source>
</evidence>
<dbReference type="GeneID" id="89970794"/>
<keyword evidence="4 5" id="KW-0472">Membrane</keyword>
<dbReference type="InterPro" id="IPR045863">
    <property type="entry name" value="CorA_TM1_TM2"/>
</dbReference>
<dbReference type="GO" id="GO:0016020">
    <property type="term" value="C:membrane"/>
    <property type="evidence" value="ECO:0007669"/>
    <property type="project" value="UniProtKB-SubCell"/>
</dbReference>
<dbReference type="SUPFAM" id="SSF144083">
    <property type="entry name" value="Magnesium transport protein CorA, transmembrane region"/>
    <property type="match status" value="1"/>
</dbReference>
<organism evidence="6 7">
    <name type="scientific">Exophiala bonariae</name>
    <dbReference type="NCBI Taxonomy" id="1690606"/>
    <lineage>
        <taxon>Eukaryota</taxon>
        <taxon>Fungi</taxon>
        <taxon>Dikarya</taxon>
        <taxon>Ascomycota</taxon>
        <taxon>Pezizomycotina</taxon>
        <taxon>Eurotiomycetes</taxon>
        <taxon>Chaetothyriomycetidae</taxon>
        <taxon>Chaetothyriales</taxon>
        <taxon>Herpotrichiellaceae</taxon>
        <taxon>Exophiala</taxon>
    </lineage>
</organism>
<evidence type="ECO:0000256" key="3">
    <source>
        <dbReference type="ARBA" id="ARBA00022989"/>
    </source>
</evidence>